<evidence type="ECO:0000313" key="5">
    <source>
        <dbReference type="Proteomes" id="UP001333996"/>
    </source>
</evidence>
<feature type="non-terminal residue" evidence="4">
    <location>
        <position position="375"/>
    </location>
</feature>
<keyword evidence="5" id="KW-1185">Reference proteome</keyword>
<name>A0ABU7FWA5_9ACTN</name>
<evidence type="ECO:0000259" key="3">
    <source>
        <dbReference type="Pfam" id="PF00561"/>
    </source>
</evidence>
<gene>
    <name evidence="4" type="ORF">VXC91_41430</name>
</gene>
<keyword evidence="1 4" id="KW-0378">Hydrolase</keyword>
<protein>
    <submittedName>
        <fullName evidence="4">Alpha/beta hydrolase</fullName>
    </submittedName>
</protein>
<evidence type="ECO:0000256" key="1">
    <source>
        <dbReference type="ARBA" id="ARBA00022801"/>
    </source>
</evidence>
<dbReference type="EMBL" id="JAYWVC010000326">
    <property type="protein sequence ID" value="MED7828172.1"/>
    <property type="molecule type" value="Genomic_DNA"/>
</dbReference>
<dbReference type="InterPro" id="IPR006311">
    <property type="entry name" value="TAT_signal"/>
</dbReference>
<dbReference type="RefSeq" id="WP_329512527.1">
    <property type="nucleotide sequence ID" value="NZ_BAAAYZ010000123.1"/>
</dbReference>
<evidence type="ECO:0000256" key="2">
    <source>
        <dbReference type="SAM" id="MobiDB-lite"/>
    </source>
</evidence>
<organism evidence="4 5">
    <name type="scientific">Streptomyces chiangmaiensis</name>
    <dbReference type="NCBI Taxonomy" id="766497"/>
    <lineage>
        <taxon>Bacteria</taxon>
        <taxon>Bacillati</taxon>
        <taxon>Actinomycetota</taxon>
        <taxon>Actinomycetes</taxon>
        <taxon>Kitasatosporales</taxon>
        <taxon>Streptomycetaceae</taxon>
        <taxon>Streptomyces</taxon>
    </lineage>
</organism>
<dbReference type="PRINTS" id="PR00412">
    <property type="entry name" value="EPOXHYDRLASE"/>
</dbReference>
<dbReference type="SUPFAM" id="SSF53474">
    <property type="entry name" value="alpha/beta-Hydrolases"/>
    <property type="match status" value="1"/>
</dbReference>
<dbReference type="Gene3D" id="3.40.50.1820">
    <property type="entry name" value="alpha/beta hydrolase"/>
    <property type="match status" value="1"/>
</dbReference>
<dbReference type="PROSITE" id="PS51318">
    <property type="entry name" value="TAT"/>
    <property type="match status" value="1"/>
</dbReference>
<dbReference type="InterPro" id="IPR000639">
    <property type="entry name" value="Epox_hydrolase-like"/>
</dbReference>
<dbReference type="Pfam" id="PF00561">
    <property type="entry name" value="Abhydrolase_1"/>
    <property type="match status" value="1"/>
</dbReference>
<dbReference type="InterPro" id="IPR029058">
    <property type="entry name" value="AB_hydrolase_fold"/>
</dbReference>
<dbReference type="GO" id="GO:0016787">
    <property type="term" value="F:hydrolase activity"/>
    <property type="evidence" value="ECO:0007669"/>
    <property type="project" value="UniProtKB-KW"/>
</dbReference>
<evidence type="ECO:0000313" key="4">
    <source>
        <dbReference type="EMBL" id="MED7828172.1"/>
    </source>
</evidence>
<reference evidence="4" key="1">
    <citation type="submission" date="2024-01" db="EMBL/GenBank/DDBJ databases">
        <title>First draft genome sequence data of TA4-1, the type strain of Gram-positive actinobacterium Streptomyces chiangmaiensis.</title>
        <authorList>
            <person name="Yasawong M."/>
            <person name="Nantapong N."/>
        </authorList>
    </citation>
    <scope>NUCLEOTIDE SEQUENCE</scope>
    <source>
        <strain evidence="4">TA4-1</strain>
    </source>
</reference>
<dbReference type="PANTHER" id="PTHR43329">
    <property type="entry name" value="EPOXIDE HYDROLASE"/>
    <property type="match status" value="1"/>
</dbReference>
<dbReference type="Proteomes" id="UP001333996">
    <property type="component" value="Unassembled WGS sequence"/>
</dbReference>
<proteinExistence type="predicted"/>
<accession>A0ABU7FWA5</accession>
<dbReference type="InterPro" id="IPR000073">
    <property type="entry name" value="AB_hydrolase_1"/>
</dbReference>
<comment type="caution">
    <text evidence="4">The sequence shown here is derived from an EMBL/GenBank/DDBJ whole genome shotgun (WGS) entry which is preliminary data.</text>
</comment>
<feature type="domain" description="AB hydrolase-1" evidence="3">
    <location>
        <begin position="108"/>
        <end position="351"/>
    </location>
</feature>
<sequence>MNMSPMEPPAQDGPGREPVSHRAGRGLSRRLFVGGAAASAAAGISLAAGLAPSAAATSAEAPAVRRPRGFGTVATAPRLSADFRKTFSSRFINTGGLRQHVVIGGDGPPLLLVHGWPENWYAWRMVMPALARNFTVIAVDQRGMGLTEKPKQGYDTATLANDLVALMDALGHERFSAAGHDTGMIIGYALAADHPDRVEYLALAEVPGPPSTEASPKLFEKAELNNRLWHIPFNRVDHELIEKLVRGREAAFFNYEFDIQGGERLPEYAREYYIRLFSDPESLRGSLGFYRAWDAHVAQNDERAKTKLTMPVLAIGGEKSWGPWVEGGMKPLANDVRGVIIPDSGHWVAEQAPEQVLAALTKFLAPYRAAARSAR</sequence>
<feature type="region of interest" description="Disordered" evidence="2">
    <location>
        <begin position="1"/>
        <end position="22"/>
    </location>
</feature>